<dbReference type="InParanoid" id="J7SD80"/>
<accession>J7SD80</accession>
<dbReference type="EMBL" id="HE797722">
    <property type="protein sequence ID" value="CCM07263.1"/>
    <property type="molecule type" value="Genomic_DNA"/>
</dbReference>
<sequence>MPRPPLAPELGAQTDSWWSCPPRRPLSGSGRRDARTASEMCPGAQTEVRRTRPFPVWLRDESMTSGVVARERCHANRCVDDPTRDDVDARGGDGIAASSRTVADARAALAWVGVARSSSVCMHYFTPTRRQSRRKGTQI</sequence>
<evidence type="ECO:0000256" key="1">
    <source>
        <dbReference type="SAM" id="MobiDB-lite"/>
    </source>
</evidence>
<dbReference type="AlphaFoldDB" id="J7SD80"/>
<protein>
    <submittedName>
        <fullName evidence="2">Uncharacterized protein</fullName>
    </submittedName>
</protein>
<feature type="region of interest" description="Disordered" evidence="1">
    <location>
        <begin position="1"/>
        <end position="46"/>
    </location>
</feature>
<dbReference type="HOGENOM" id="CLU_1845142_0_0_1"/>
<proteinExistence type="predicted"/>
<keyword evidence="3" id="KW-1185">Reference proteome</keyword>
<dbReference type="GeneID" id="24102163"/>
<organism evidence="2 3">
    <name type="scientific">Fibroporia radiculosa</name>
    <dbReference type="NCBI Taxonomy" id="599839"/>
    <lineage>
        <taxon>Eukaryota</taxon>
        <taxon>Fungi</taxon>
        <taxon>Dikarya</taxon>
        <taxon>Basidiomycota</taxon>
        <taxon>Agaricomycotina</taxon>
        <taxon>Agaricomycetes</taxon>
        <taxon>Polyporales</taxon>
        <taxon>Fibroporiaceae</taxon>
        <taxon>Fibroporia</taxon>
    </lineage>
</organism>
<reference evidence="2 3" key="1">
    <citation type="journal article" date="2012" name="Appl. Environ. Microbiol.">
        <title>Short-read sequencing for genomic analysis of the brown rot fungus Fibroporia radiculosa.</title>
        <authorList>
            <person name="Tang J.D."/>
            <person name="Perkins A.D."/>
            <person name="Sonstegard T.S."/>
            <person name="Schroeder S.G."/>
            <person name="Burgess S.C."/>
            <person name="Diehl S.V."/>
        </authorList>
    </citation>
    <scope>NUCLEOTIDE SEQUENCE [LARGE SCALE GENOMIC DNA]</scope>
    <source>
        <strain evidence="2 3">TFFH 294</strain>
    </source>
</reference>
<dbReference type="RefSeq" id="XP_012177284.1">
    <property type="nucleotide sequence ID" value="XM_012321894.1"/>
</dbReference>
<dbReference type="Proteomes" id="UP000006352">
    <property type="component" value="Unassembled WGS sequence"/>
</dbReference>
<evidence type="ECO:0000313" key="3">
    <source>
        <dbReference type="Proteomes" id="UP000006352"/>
    </source>
</evidence>
<evidence type="ECO:0000313" key="2">
    <source>
        <dbReference type="EMBL" id="CCM07263.1"/>
    </source>
</evidence>
<gene>
    <name evidence="2" type="ORF">FIBRA_09610</name>
</gene>
<name>J7SD80_9APHY</name>